<dbReference type="PANTHER" id="PTHR43877">
    <property type="entry name" value="AMINOALKYLPHOSPHONATE N-ACETYLTRANSFERASE-RELATED-RELATED"/>
    <property type="match status" value="1"/>
</dbReference>
<keyword evidence="5" id="KW-1185">Reference proteome</keyword>
<keyword evidence="1" id="KW-0808">Transferase</keyword>
<proteinExistence type="predicted"/>
<comment type="caution">
    <text evidence="4">The sequence shown here is derived from an EMBL/GenBank/DDBJ whole genome shotgun (WGS) entry which is preliminary data.</text>
</comment>
<reference evidence="4 5" key="1">
    <citation type="submission" date="2023-12" db="EMBL/GenBank/DDBJ databases">
        <title>Amycolatopsis sp. V23-08.</title>
        <authorList>
            <person name="Somphong A."/>
        </authorList>
    </citation>
    <scope>NUCLEOTIDE SEQUENCE [LARGE SCALE GENOMIC DNA]</scope>
    <source>
        <strain evidence="4 5">V23-08</strain>
    </source>
</reference>
<feature type="domain" description="N-acetyltransferase" evidence="3">
    <location>
        <begin position="12"/>
        <end position="155"/>
    </location>
</feature>
<name>A0ABU5R3M5_9PSEU</name>
<gene>
    <name evidence="4" type="ORF">VA596_12885</name>
</gene>
<dbReference type="Proteomes" id="UP001304298">
    <property type="component" value="Unassembled WGS sequence"/>
</dbReference>
<dbReference type="RefSeq" id="WP_323326571.1">
    <property type="nucleotide sequence ID" value="NZ_JAYFSI010000002.1"/>
</dbReference>
<sequence>MPESVWVAQSDPRVRPLLADLAREYSARYQRVLNDVHFELREYPAARFSAPEGGLLLLVTGAQAVAGGAFQRYDGETAELKRIWTDRAHRGHGLGRRVVAELEAEAACRGYTRIHLTTGPKQPEARRLYLAAGYTPHFDVDAVPATRLRFSKALPAAVSAR</sequence>
<organism evidence="4 5">
    <name type="scientific">Amycolatopsis heterodermiae</name>
    <dbReference type="NCBI Taxonomy" id="3110235"/>
    <lineage>
        <taxon>Bacteria</taxon>
        <taxon>Bacillati</taxon>
        <taxon>Actinomycetota</taxon>
        <taxon>Actinomycetes</taxon>
        <taxon>Pseudonocardiales</taxon>
        <taxon>Pseudonocardiaceae</taxon>
        <taxon>Amycolatopsis</taxon>
    </lineage>
</organism>
<dbReference type="Gene3D" id="3.40.630.30">
    <property type="match status" value="1"/>
</dbReference>
<dbReference type="InterPro" id="IPR016181">
    <property type="entry name" value="Acyl_CoA_acyltransferase"/>
</dbReference>
<dbReference type="PANTHER" id="PTHR43877:SF2">
    <property type="entry name" value="AMINOALKYLPHOSPHONATE N-ACETYLTRANSFERASE-RELATED"/>
    <property type="match status" value="1"/>
</dbReference>
<evidence type="ECO:0000256" key="2">
    <source>
        <dbReference type="ARBA" id="ARBA00023315"/>
    </source>
</evidence>
<dbReference type="InterPro" id="IPR000182">
    <property type="entry name" value="GNAT_dom"/>
</dbReference>
<dbReference type="EMBL" id="JAYFSI010000002">
    <property type="protein sequence ID" value="MEA5360434.1"/>
    <property type="molecule type" value="Genomic_DNA"/>
</dbReference>
<dbReference type="SUPFAM" id="SSF55729">
    <property type="entry name" value="Acyl-CoA N-acyltransferases (Nat)"/>
    <property type="match status" value="1"/>
</dbReference>
<evidence type="ECO:0000259" key="3">
    <source>
        <dbReference type="PROSITE" id="PS51186"/>
    </source>
</evidence>
<dbReference type="Pfam" id="PF00583">
    <property type="entry name" value="Acetyltransf_1"/>
    <property type="match status" value="1"/>
</dbReference>
<evidence type="ECO:0000313" key="5">
    <source>
        <dbReference type="Proteomes" id="UP001304298"/>
    </source>
</evidence>
<dbReference type="CDD" id="cd04301">
    <property type="entry name" value="NAT_SF"/>
    <property type="match status" value="1"/>
</dbReference>
<dbReference type="InterPro" id="IPR050832">
    <property type="entry name" value="Bact_Acetyltransf"/>
</dbReference>
<evidence type="ECO:0000256" key="1">
    <source>
        <dbReference type="ARBA" id="ARBA00022679"/>
    </source>
</evidence>
<keyword evidence="2" id="KW-0012">Acyltransferase</keyword>
<dbReference type="PROSITE" id="PS51186">
    <property type="entry name" value="GNAT"/>
    <property type="match status" value="1"/>
</dbReference>
<evidence type="ECO:0000313" key="4">
    <source>
        <dbReference type="EMBL" id="MEA5360434.1"/>
    </source>
</evidence>
<accession>A0ABU5R3M5</accession>
<protein>
    <submittedName>
        <fullName evidence="4">GNAT family N-acetyltransferase</fullName>
    </submittedName>
</protein>